<dbReference type="AlphaFoldDB" id="A0A819ZBH0"/>
<dbReference type="Pfam" id="PF00668">
    <property type="entry name" value="Condensation"/>
    <property type="match status" value="1"/>
</dbReference>
<reference evidence="2" key="1">
    <citation type="submission" date="2021-02" db="EMBL/GenBank/DDBJ databases">
        <authorList>
            <person name="Nowell W R."/>
        </authorList>
    </citation>
    <scope>NUCLEOTIDE SEQUENCE</scope>
</reference>
<organism evidence="2 3">
    <name type="scientific">Adineta steineri</name>
    <dbReference type="NCBI Taxonomy" id="433720"/>
    <lineage>
        <taxon>Eukaryota</taxon>
        <taxon>Metazoa</taxon>
        <taxon>Spiralia</taxon>
        <taxon>Gnathifera</taxon>
        <taxon>Rotifera</taxon>
        <taxon>Eurotatoria</taxon>
        <taxon>Bdelloidea</taxon>
        <taxon>Adinetida</taxon>
        <taxon>Adinetidae</taxon>
        <taxon>Adineta</taxon>
    </lineage>
</organism>
<dbReference type="InterPro" id="IPR001242">
    <property type="entry name" value="Condensation_dom"/>
</dbReference>
<sequence length="256" mass="29104">DFLQSITASQEGELFVGGVGIFVGYLEHNGLTAKALTEVHDELFYRTGDPDRMDNKGLIHYVGRKDHQIKLHRQRIDSDIDEKRLREHCQSHLPSHMIPSIFGILDKLPLNANGYNVIHQLSLPIDRQQSSIDQRSGLASTTQITFDDDTSASLVNCTSLHHLTLLQLGLSIFYVFLFKLTHGETDLCISSINANRYRSELVNMIGMLVSTLPYRMQLNSHWSFDEVGHYVQEKCLSILEYSHYPSQHILADSHLT</sequence>
<dbReference type="SUPFAM" id="SSF52777">
    <property type="entry name" value="CoA-dependent acyltransferases"/>
    <property type="match status" value="1"/>
</dbReference>
<feature type="non-terminal residue" evidence="2">
    <location>
        <position position="1"/>
    </location>
</feature>
<proteinExistence type="predicted"/>
<dbReference type="GO" id="GO:0043041">
    <property type="term" value="P:amino acid activation for nonribosomal peptide biosynthetic process"/>
    <property type="evidence" value="ECO:0007669"/>
    <property type="project" value="TreeGrafter"/>
</dbReference>
<evidence type="ECO:0000259" key="1">
    <source>
        <dbReference type="Pfam" id="PF00668"/>
    </source>
</evidence>
<accession>A0A819ZBH0</accession>
<gene>
    <name evidence="2" type="ORF">KXQ929_LOCUS38421</name>
</gene>
<evidence type="ECO:0000313" key="3">
    <source>
        <dbReference type="Proteomes" id="UP000663868"/>
    </source>
</evidence>
<dbReference type="Gene3D" id="2.30.38.10">
    <property type="entry name" value="Luciferase, Domain 3"/>
    <property type="match status" value="1"/>
</dbReference>
<evidence type="ECO:0000313" key="2">
    <source>
        <dbReference type="EMBL" id="CAF4171514.1"/>
    </source>
</evidence>
<dbReference type="GO" id="GO:0031177">
    <property type="term" value="F:phosphopantetheine binding"/>
    <property type="evidence" value="ECO:0007669"/>
    <property type="project" value="TreeGrafter"/>
</dbReference>
<feature type="domain" description="Condensation" evidence="1">
    <location>
        <begin position="120"/>
        <end position="254"/>
    </location>
</feature>
<dbReference type="SUPFAM" id="SSF56801">
    <property type="entry name" value="Acetyl-CoA synthetase-like"/>
    <property type="match status" value="1"/>
</dbReference>
<dbReference type="PANTHER" id="PTHR45527:SF1">
    <property type="entry name" value="FATTY ACID SYNTHASE"/>
    <property type="match status" value="1"/>
</dbReference>
<dbReference type="Proteomes" id="UP000663868">
    <property type="component" value="Unassembled WGS sequence"/>
</dbReference>
<comment type="caution">
    <text evidence="2">The sequence shown here is derived from an EMBL/GenBank/DDBJ whole genome shotgun (WGS) entry which is preliminary data.</text>
</comment>
<dbReference type="Gene3D" id="3.30.559.30">
    <property type="entry name" value="Nonribosomal peptide synthetase, condensation domain"/>
    <property type="match status" value="1"/>
</dbReference>
<name>A0A819ZBH0_9BILA</name>
<dbReference type="EMBL" id="CAJOBB010006840">
    <property type="protein sequence ID" value="CAF4171514.1"/>
    <property type="molecule type" value="Genomic_DNA"/>
</dbReference>
<dbReference type="PANTHER" id="PTHR45527">
    <property type="entry name" value="NONRIBOSOMAL PEPTIDE SYNTHETASE"/>
    <property type="match status" value="1"/>
</dbReference>
<dbReference type="GO" id="GO:0005737">
    <property type="term" value="C:cytoplasm"/>
    <property type="evidence" value="ECO:0007669"/>
    <property type="project" value="TreeGrafter"/>
</dbReference>
<protein>
    <recommendedName>
        <fullName evidence="1">Condensation domain-containing protein</fullName>
    </recommendedName>
</protein>
<dbReference type="GO" id="GO:0044550">
    <property type="term" value="P:secondary metabolite biosynthetic process"/>
    <property type="evidence" value="ECO:0007669"/>
    <property type="project" value="TreeGrafter"/>
</dbReference>
<dbReference type="GO" id="GO:0003824">
    <property type="term" value="F:catalytic activity"/>
    <property type="evidence" value="ECO:0007669"/>
    <property type="project" value="InterPro"/>
</dbReference>